<keyword evidence="2" id="KW-0472">Membrane</keyword>
<dbReference type="AlphaFoldDB" id="A0A345I1B1"/>
<proteinExistence type="predicted"/>
<organism evidence="3 4">
    <name type="scientific">Streptomyces paludis</name>
    <dbReference type="NCBI Taxonomy" id="2282738"/>
    <lineage>
        <taxon>Bacteria</taxon>
        <taxon>Bacillati</taxon>
        <taxon>Actinomycetota</taxon>
        <taxon>Actinomycetes</taxon>
        <taxon>Kitasatosporales</taxon>
        <taxon>Streptomycetaceae</taxon>
        <taxon>Streptomyces</taxon>
    </lineage>
</organism>
<name>A0A345I1B1_9ACTN</name>
<sequence>MTPTTGTPPTNPSSPASPSSPTAGVLTLARTEARRLLLHPALLASLVLCVGLWVYDTVFGPAAYPVLHDEARFLQVQLLLPAAGTFLAVHLAVLRPARDGTDAWFEALVLEPWQRVAAHLLAVLPVAGAVAVLAGARITWLALLPGAVSAPAAAELATGPAAVLLAGVLAVLVATLIRSVAAGPITLGILGIATVVGALFPFSGRRWWGLIAIEDEMRDLLPSGLAHRPAGLHVLYLVLLAVGLGAAALLRSGLRGRTVTAVVALALAGALTAGAAQSRPEPGAVTAAGERAVNSPSGEQRCVRRESVTYCAFPEYLDRHRQWSEVVDGILRWVPDEAKERRYTVRQHIVSLVKSGGLAQITIPVDNWAADDRRAGTEGAVVAGSAWGNDGDYANDATIGFAAAFAQHVTAAGRAPNTTGTSTRVCGGQSLVTLWLAAQATPETASALRSRMSRSFGGAVGFGTLTTVDAERGDAEAVLRLLERPTEETGARIKRSWNELTDPATTSQQAAQLLGISAPAPEQGAGEDALCAGN</sequence>
<keyword evidence="2" id="KW-1133">Transmembrane helix</keyword>
<feature type="transmembrane region" description="Helical" evidence="2">
    <location>
        <begin position="156"/>
        <end position="177"/>
    </location>
</feature>
<feature type="transmembrane region" description="Helical" evidence="2">
    <location>
        <begin position="75"/>
        <end position="95"/>
    </location>
</feature>
<evidence type="ECO:0000313" key="3">
    <source>
        <dbReference type="EMBL" id="AXG82735.1"/>
    </source>
</evidence>
<feature type="transmembrane region" description="Helical" evidence="2">
    <location>
        <begin position="116"/>
        <end position="136"/>
    </location>
</feature>
<gene>
    <name evidence="3" type="ORF">DVK44_19040</name>
</gene>
<evidence type="ECO:0000256" key="1">
    <source>
        <dbReference type="SAM" id="MobiDB-lite"/>
    </source>
</evidence>
<feature type="transmembrane region" description="Helical" evidence="2">
    <location>
        <begin position="184"/>
        <end position="202"/>
    </location>
</feature>
<feature type="transmembrane region" description="Helical" evidence="2">
    <location>
        <begin position="36"/>
        <end position="55"/>
    </location>
</feature>
<dbReference type="Proteomes" id="UP000253868">
    <property type="component" value="Chromosome"/>
</dbReference>
<protein>
    <submittedName>
        <fullName evidence="3">ABC transporter permease</fullName>
    </submittedName>
</protein>
<evidence type="ECO:0000313" key="4">
    <source>
        <dbReference type="Proteomes" id="UP000253868"/>
    </source>
</evidence>
<dbReference type="OrthoDB" id="3665898at2"/>
<keyword evidence="4" id="KW-1185">Reference proteome</keyword>
<dbReference type="EMBL" id="CP031194">
    <property type="protein sequence ID" value="AXG82735.1"/>
    <property type="molecule type" value="Genomic_DNA"/>
</dbReference>
<feature type="region of interest" description="Disordered" evidence="1">
    <location>
        <begin position="1"/>
        <end position="24"/>
    </location>
</feature>
<reference evidence="4" key="1">
    <citation type="submission" date="2018-07" db="EMBL/GenBank/DDBJ databases">
        <authorList>
            <person name="Zhao J."/>
        </authorList>
    </citation>
    <scope>NUCLEOTIDE SEQUENCE [LARGE SCALE GENOMIC DNA]</scope>
    <source>
        <strain evidence="4">GSSD-12</strain>
    </source>
</reference>
<feature type="transmembrane region" description="Helical" evidence="2">
    <location>
        <begin position="230"/>
        <end position="250"/>
    </location>
</feature>
<keyword evidence="2" id="KW-0812">Transmembrane</keyword>
<feature type="transmembrane region" description="Helical" evidence="2">
    <location>
        <begin position="257"/>
        <end position="276"/>
    </location>
</feature>
<evidence type="ECO:0000256" key="2">
    <source>
        <dbReference type="SAM" id="Phobius"/>
    </source>
</evidence>
<accession>A0A345I1B1</accession>
<dbReference type="KEGG" id="spad:DVK44_19040"/>